<dbReference type="EMBL" id="BTSX01000003">
    <property type="protein sequence ID" value="GMS88648.1"/>
    <property type="molecule type" value="Genomic_DNA"/>
</dbReference>
<dbReference type="Proteomes" id="UP001432027">
    <property type="component" value="Unassembled WGS sequence"/>
</dbReference>
<evidence type="ECO:0008006" key="3">
    <source>
        <dbReference type="Google" id="ProtNLM"/>
    </source>
</evidence>
<keyword evidence="2" id="KW-1185">Reference proteome</keyword>
<evidence type="ECO:0000313" key="1">
    <source>
        <dbReference type="EMBL" id="GMS88648.1"/>
    </source>
</evidence>
<proteinExistence type="predicted"/>
<evidence type="ECO:0000313" key="2">
    <source>
        <dbReference type="Proteomes" id="UP001432027"/>
    </source>
</evidence>
<comment type="caution">
    <text evidence="1">The sequence shown here is derived from an EMBL/GenBank/DDBJ whole genome shotgun (WGS) entry which is preliminary data.</text>
</comment>
<protein>
    <recommendedName>
        <fullName evidence="3">Ribosomal protein</fullName>
    </recommendedName>
</protein>
<feature type="non-terminal residue" evidence="1">
    <location>
        <position position="1"/>
    </location>
</feature>
<name>A0AAV5T736_9BILA</name>
<feature type="non-terminal residue" evidence="1">
    <location>
        <position position="123"/>
    </location>
</feature>
<organism evidence="1 2">
    <name type="scientific">Pristionchus entomophagus</name>
    <dbReference type="NCBI Taxonomy" id="358040"/>
    <lineage>
        <taxon>Eukaryota</taxon>
        <taxon>Metazoa</taxon>
        <taxon>Ecdysozoa</taxon>
        <taxon>Nematoda</taxon>
        <taxon>Chromadorea</taxon>
        <taxon>Rhabditida</taxon>
        <taxon>Rhabditina</taxon>
        <taxon>Diplogasteromorpha</taxon>
        <taxon>Diplogasteroidea</taxon>
        <taxon>Neodiplogasteridae</taxon>
        <taxon>Pristionchus</taxon>
    </lineage>
</organism>
<reference evidence="1" key="1">
    <citation type="submission" date="2023-10" db="EMBL/GenBank/DDBJ databases">
        <title>Genome assembly of Pristionchus species.</title>
        <authorList>
            <person name="Yoshida K."/>
            <person name="Sommer R.J."/>
        </authorList>
    </citation>
    <scope>NUCLEOTIDE SEQUENCE</scope>
    <source>
        <strain evidence="1">RS0144</strain>
    </source>
</reference>
<sequence length="123" mass="13641">IIHSSPPHCERFSCSGAPTRIRAESFVARFKSGKPRHIVRNVTPRLSHRYVRVLFQEGRTQILHALASSLEQPSPDLAAHSGVRSIKSSVDRLLISDRSKIAKESAPSIVGYHEMDTAKGDSR</sequence>
<dbReference type="AlphaFoldDB" id="A0AAV5T736"/>
<gene>
    <name evidence="1" type="ORF">PENTCL1PPCAC_10823</name>
</gene>
<accession>A0AAV5T736</accession>